<sequence>MFVIHAEAECRWTGCHAHSAGDWCNVFGPGWKVVKWQRCNGIFGKQEYCCN</sequence>
<protein>
    <submittedName>
        <fullName evidence="1">Uncharacterized protein</fullName>
    </submittedName>
</protein>
<accession>A0A232FK29</accession>
<dbReference type="AlphaFoldDB" id="A0A232FK29"/>
<evidence type="ECO:0000313" key="2">
    <source>
        <dbReference type="Proteomes" id="UP000215335"/>
    </source>
</evidence>
<gene>
    <name evidence="1" type="ORF">TSAR_014241</name>
</gene>
<name>A0A232FK29_9HYME</name>
<dbReference type="EMBL" id="NNAY01000090">
    <property type="protein sequence ID" value="OXU31084.1"/>
    <property type="molecule type" value="Genomic_DNA"/>
</dbReference>
<dbReference type="Proteomes" id="UP000215335">
    <property type="component" value="Unassembled WGS sequence"/>
</dbReference>
<evidence type="ECO:0000313" key="1">
    <source>
        <dbReference type="EMBL" id="OXU31084.1"/>
    </source>
</evidence>
<reference evidence="1 2" key="1">
    <citation type="journal article" date="2017" name="Curr. Biol.">
        <title>The Evolution of Venom by Co-option of Single-Copy Genes.</title>
        <authorList>
            <person name="Martinson E.O."/>
            <person name="Mrinalini"/>
            <person name="Kelkar Y.D."/>
            <person name="Chang C.H."/>
            <person name="Werren J.H."/>
        </authorList>
    </citation>
    <scope>NUCLEOTIDE SEQUENCE [LARGE SCALE GENOMIC DNA]</scope>
    <source>
        <strain evidence="1 2">Alberta</strain>
        <tissue evidence="1">Whole body</tissue>
    </source>
</reference>
<keyword evidence="2" id="KW-1185">Reference proteome</keyword>
<proteinExistence type="predicted"/>
<comment type="caution">
    <text evidence="1">The sequence shown here is derived from an EMBL/GenBank/DDBJ whole genome shotgun (WGS) entry which is preliminary data.</text>
</comment>
<organism evidence="1 2">
    <name type="scientific">Trichomalopsis sarcophagae</name>
    <dbReference type="NCBI Taxonomy" id="543379"/>
    <lineage>
        <taxon>Eukaryota</taxon>
        <taxon>Metazoa</taxon>
        <taxon>Ecdysozoa</taxon>
        <taxon>Arthropoda</taxon>
        <taxon>Hexapoda</taxon>
        <taxon>Insecta</taxon>
        <taxon>Pterygota</taxon>
        <taxon>Neoptera</taxon>
        <taxon>Endopterygota</taxon>
        <taxon>Hymenoptera</taxon>
        <taxon>Apocrita</taxon>
        <taxon>Proctotrupomorpha</taxon>
        <taxon>Chalcidoidea</taxon>
        <taxon>Pteromalidae</taxon>
        <taxon>Pteromalinae</taxon>
        <taxon>Trichomalopsis</taxon>
    </lineage>
</organism>